<feature type="transmembrane region" description="Helical" evidence="8">
    <location>
        <begin position="69"/>
        <end position="89"/>
    </location>
</feature>
<feature type="domain" description="Sulfatase N-terminal" evidence="9">
    <location>
        <begin position="248"/>
        <end position="533"/>
    </location>
</feature>
<organism evidence="10 11">
    <name type="scientific">Clostridium rhizosphaerae</name>
    <dbReference type="NCBI Taxonomy" id="2803861"/>
    <lineage>
        <taxon>Bacteria</taxon>
        <taxon>Bacillati</taxon>
        <taxon>Bacillota</taxon>
        <taxon>Clostridia</taxon>
        <taxon>Eubacteriales</taxon>
        <taxon>Clostridiaceae</taxon>
        <taxon>Clostridium</taxon>
    </lineage>
</organism>
<dbReference type="Proteomes" id="UP000632377">
    <property type="component" value="Unassembled WGS sequence"/>
</dbReference>
<evidence type="ECO:0000256" key="2">
    <source>
        <dbReference type="ARBA" id="ARBA00004936"/>
    </source>
</evidence>
<sequence length="594" mass="69009">MLKDRLFTYSIIIIMLKSMLFLSTLHTENSAGISITKMYFSPPPFISHIMMVVILASFGWLFKGRKRLSFYISIDFIISLLLVCDLWYYRTNGNFLSIRFLYNSELFNPMKRNLFSVHPIDVLFFIDVVPIAVSIRKANKYVNLKRNIKAFVMGLVFPLLFISLSHYLIDKVDITKGTMMMFKNSWAPFQTMSNLSPLGYHAYDIYREFTENTRKPLSDEDKKDIKSWFEKKQESLPDNEYKAMFKGKNLIAIQVESLENFVIGQSVEGQEITPNLNRLLNNSLYFNNIYEQNNNGTSSDADLLVNTSLFPVREGVTFFRYPYTKYNSLPKLLEGIGYNTISTHAEIGGNWNWAEVHRASLGFQTIIDENEYKLDDLIRGDLSDGSLFKQFEDKFKNIKQPFYSYSVTLSSHGPFNLPEKYKYLKLSKELNSTILGDYFQSVRYVDEQINNYLLQLNKDGLLENSIVIIYGDHTGVHKFYNDRLKDVKFEGNWWQTDDKKIPFIIYNPSLQGRKIETIGGHIDIMPTMAYMLGVEEDKFKYTAIGKILVKTNKNFTVLNNGKIIGNTYNEEDKENMLKGIKISDMIIKGDYFKN</sequence>
<dbReference type="InterPro" id="IPR000917">
    <property type="entry name" value="Sulfatase_N"/>
</dbReference>
<dbReference type="InterPro" id="IPR012160">
    <property type="entry name" value="LtaS-like"/>
</dbReference>
<evidence type="ECO:0000313" key="11">
    <source>
        <dbReference type="Proteomes" id="UP000632377"/>
    </source>
</evidence>
<evidence type="ECO:0000256" key="5">
    <source>
        <dbReference type="ARBA" id="ARBA00022692"/>
    </source>
</evidence>
<gene>
    <name evidence="10" type="ORF">JK636_09295</name>
</gene>
<evidence type="ECO:0000256" key="6">
    <source>
        <dbReference type="ARBA" id="ARBA00022989"/>
    </source>
</evidence>
<dbReference type="InterPro" id="IPR050448">
    <property type="entry name" value="OpgB/LTA_synthase_biosynth"/>
</dbReference>
<dbReference type="InterPro" id="IPR017850">
    <property type="entry name" value="Alkaline_phosphatase_core_sf"/>
</dbReference>
<comment type="pathway">
    <text evidence="2">Cell wall biogenesis; lipoteichoic acid biosynthesis.</text>
</comment>
<feature type="transmembrane region" description="Helical" evidence="8">
    <location>
        <begin position="7"/>
        <end position="25"/>
    </location>
</feature>
<name>A0ABS1T9C4_9CLOT</name>
<dbReference type="PANTHER" id="PTHR47371">
    <property type="entry name" value="LIPOTEICHOIC ACID SYNTHASE"/>
    <property type="match status" value="1"/>
</dbReference>
<dbReference type="CDD" id="cd16015">
    <property type="entry name" value="LTA_synthase"/>
    <property type="match status" value="1"/>
</dbReference>
<evidence type="ECO:0000256" key="8">
    <source>
        <dbReference type="SAM" id="Phobius"/>
    </source>
</evidence>
<evidence type="ECO:0000256" key="4">
    <source>
        <dbReference type="ARBA" id="ARBA00022475"/>
    </source>
</evidence>
<comment type="subcellular location">
    <subcellularLocation>
        <location evidence="1">Cell membrane</location>
        <topology evidence="1">Multi-pass membrane protein</topology>
    </subcellularLocation>
</comment>
<reference evidence="10 11" key="1">
    <citation type="submission" date="2021-01" db="EMBL/GenBank/DDBJ databases">
        <title>Genome public.</title>
        <authorList>
            <person name="Liu C."/>
            <person name="Sun Q."/>
        </authorList>
    </citation>
    <scope>NUCLEOTIDE SEQUENCE [LARGE SCALE GENOMIC DNA]</scope>
    <source>
        <strain evidence="10 11">YIM B02515</strain>
    </source>
</reference>
<keyword evidence="5 8" id="KW-0812">Transmembrane</keyword>
<feature type="transmembrane region" description="Helical" evidence="8">
    <location>
        <begin position="115"/>
        <end position="135"/>
    </location>
</feature>
<evidence type="ECO:0000256" key="7">
    <source>
        <dbReference type="ARBA" id="ARBA00023136"/>
    </source>
</evidence>
<dbReference type="SUPFAM" id="SSF53649">
    <property type="entry name" value="Alkaline phosphatase-like"/>
    <property type="match status" value="1"/>
</dbReference>
<feature type="transmembrane region" description="Helical" evidence="8">
    <location>
        <begin position="147"/>
        <end position="169"/>
    </location>
</feature>
<dbReference type="PANTHER" id="PTHR47371:SF3">
    <property type="entry name" value="PHOSPHOGLYCEROL TRANSFERASE I"/>
    <property type="match status" value="1"/>
</dbReference>
<keyword evidence="11" id="KW-1185">Reference proteome</keyword>
<comment type="caution">
    <text evidence="10">The sequence shown here is derived from an EMBL/GenBank/DDBJ whole genome shotgun (WGS) entry which is preliminary data.</text>
</comment>
<protein>
    <submittedName>
        <fullName evidence="10">LTA synthase family protein</fullName>
    </submittedName>
</protein>
<keyword evidence="6 8" id="KW-1133">Transmembrane helix</keyword>
<evidence type="ECO:0000256" key="3">
    <source>
        <dbReference type="ARBA" id="ARBA00009983"/>
    </source>
</evidence>
<evidence type="ECO:0000313" key="10">
    <source>
        <dbReference type="EMBL" id="MBL4935954.1"/>
    </source>
</evidence>
<dbReference type="Gene3D" id="3.40.720.10">
    <property type="entry name" value="Alkaline Phosphatase, subunit A"/>
    <property type="match status" value="1"/>
</dbReference>
<dbReference type="Pfam" id="PF00884">
    <property type="entry name" value="Sulfatase"/>
    <property type="match status" value="1"/>
</dbReference>
<comment type="similarity">
    <text evidence="3">Belongs to the LTA synthase family.</text>
</comment>
<keyword evidence="4" id="KW-1003">Cell membrane</keyword>
<accession>A0ABS1T9C4</accession>
<proteinExistence type="inferred from homology"/>
<dbReference type="PIRSF" id="PIRSF005091">
    <property type="entry name" value="Mmb_sulf_HI1246"/>
    <property type="match status" value="1"/>
</dbReference>
<evidence type="ECO:0000256" key="1">
    <source>
        <dbReference type="ARBA" id="ARBA00004651"/>
    </source>
</evidence>
<evidence type="ECO:0000259" key="9">
    <source>
        <dbReference type="Pfam" id="PF00884"/>
    </source>
</evidence>
<keyword evidence="7 8" id="KW-0472">Membrane</keyword>
<feature type="transmembrane region" description="Helical" evidence="8">
    <location>
        <begin position="45"/>
        <end position="62"/>
    </location>
</feature>
<dbReference type="Gene3D" id="3.30.1120.170">
    <property type="match status" value="1"/>
</dbReference>
<dbReference type="EMBL" id="JAESWC010000002">
    <property type="protein sequence ID" value="MBL4935954.1"/>
    <property type="molecule type" value="Genomic_DNA"/>
</dbReference>